<evidence type="ECO:0000256" key="1">
    <source>
        <dbReference type="ARBA" id="ARBA00022491"/>
    </source>
</evidence>
<protein>
    <submittedName>
        <fullName evidence="6">LacI family transcriptional regulator</fullName>
    </submittedName>
</protein>
<dbReference type="InterPro" id="IPR028082">
    <property type="entry name" value="Peripla_BP_I"/>
</dbReference>
<keyword evidence="3" id="KW-0238">DNA-binding</keyword>
<dbReference type="PANTHER" id="PTHR30146">
    <property type="entry name" value="LACI-RELATED TRANSCRIPTIONAL REPRESSOR"/>
    <property type="match status" value="1"/>
</dbReference>
<dbReference type="AlphaFoldDB" id="A0A4Q1CAK7"/>
<dbReference type="RefSeq" id="WP_129047278.1">
    <property type="nucleotide sequence ID" value="NZ_SDHX01000001.1"/>
</dbReference>
<keyword evidence="1" id="KW-0678">Repressor</keyword>
<dbReference type="Pfam" id="PF00356">
    <property type="entry name" value="LacI"/>
    <property type="match status" value="1"/>
</dbReference>
<evidence type="ECO:0000256" key="2">
    <source>
        <dbReference type="ARBA" id="ARBA00023015"/>
    </source>
</evidence>
<dbReference type="InterPro" id="IPR010982">
    <property type="entry name" value="Lambda_DNA-bd_dom_sf"/>
</dbReference>
<sequence>MSNQKDIASIAKVSQMTVSLALRDSPIISEHTKQRILAVARQLEYRPDPLVSALMRQRRRKNLLKARAKIAFLHDNPKDPTRWVSANYTTGCFSGAQQVAYNRGYLFEAVNIFEKGLSGRRLSQILWTQNVQGVLIAPMPLSPTLDLDWEKFAVVSLDYSHAALNVHRVIDDHAAGITAMMAQLDRLKYQRPALVMRESVDDRTNHQRLGAFLAQRTRKPSFAEIPPLFFDDNTLTEEKFLRWLRRYKPDVIVTGDYQVVIALDKCGLANRNKIGVALYSKDSRTKSFSGLQIDAVTVGEVAARQLISMVEHNERGLPAKPTTTYVDAAAWTAGNSMRERPPA</sequence>
<evidence type="ECO:0000313" key="6">
    <source>
        <dbReference type="EMBL" id="RXK55911.1"/>
    </source>
</evidence>
<dbReference type="Gene3D" id="1.10.260.40">
    <property type="entry name" value="lambda repressor-like DNA-binding domains"/>
    <property type="match status" value="1"/>
</dbReference>
<proteinExistence type="predicted"/>
<dbReference type="EMBL" id="SDHX01000001">
    <property type="protein sequence ID" value="RXK55911.1"/>
    <property type="molecule type" value="Genomic_DNA"/>
</dbReference>
<dbReference type="InterPro" id="IPR000843">
    <property type="entry name" value="HTH_LacI"/>
</dbReference>
<dbReference type="Proteomes" id="UP000290218">
    <property type="component" value="Unassembled WGS sequence"/>
</dbReference>
<dbReference type="SMART" id="SM00354">
    <property type="entry name" value="HTH_LACI"/>
    <property type="match status" value="1"/>
</dbReference>
<reference evidence="6 7" key="1">
    <citation type="submission" date="2019-01" db="EMBL/GenBank/DDBJ databases">
        <title>Lacunisphaera sp. strain TWA-58.</title>
        <authorList>
            <person name="Chen W.-M."/>
        </authorList>
    </citation>
    <scope>NUCLEOTIDE SEQUENCE [LARGE SCALE GENOMIC DNA]</scope>
    <source>
        <strain evidence="6 7">TWA-58</strain>
    </source>
</reference>
<keyword evidence="7" id="KW-1185">Reference proteome</keyword>
<gene>
    <name evidence="6" type="ORF">ESB00_08535</name>
</gene>
<organism evidence="6 7">
    <name type="scientific">Oleiharenicola lentus</name>
    <dbReference type="NCBI Taxonomy" id="2508720"/>
    <lineage>
        <taxon>Bacteria</taxon>
        <taxon>Pseudomonadati</taxon>
        <taxon>Verrucomicrobiota</taxon>
        <taxon>Opitutia</taxon>
        <taxon>Opitutales</taxon>
        <taxon>Opitutaceae</taxon>
        <taxon>Oleiharenicola</taxon>
    </lineage>
</organism>
<keyword evidence="4" id="KW-0804">Transcription</keyword>
<comment type="caution">
    <text evidence="6">The sequence shown here is derived from an EMBL/GenBank/DDBJ whole genome shotgun (WGS) entry which is preliminary data.</text>
</comment>
<dbReference type="PROSITE" id="PS50932">
    <property type="entry name" value="HTH_LACI_2"/>
    <property type="match status" value="1"/>
</dbReference>
<dbReference type="CDD" id="cd01392">
    <property type="entry name" value="HTH_LacI"/>
    <property type="match status" value="1"/>
</dbReference>
<feature type="domain" description="HTH lacI-type" evidence="5">
    <location>
        <begin position="2"/>
        <end position="56"/>
    </location>
</feature>
<dbReference type="SUPFAM" id="SSF53822">
    <property type="entry name" value="Periplasmic binding protein-like I"/>
    <property type="match status" value="1"/>
</dbReference>
<evidence type="ECO:0000313" key="7">
    <source>
        <dbReference type="Proteomes" id="UP000290218"/>
    </source>
</evidence>
<evidence type="ECO:0000256" key="3">
    <source>
        <dbReference type="ARBA" id="ARBA00023125"/>
    </source>
</evidence>
<accession>A0A4Q1CAK7</accession>
<dbReference type="Gene3D" id="3.40.50.2300">
    <property type="match status" value="2"/>
</dbReference>
<evidence type="ECO:0000259" key="5">
    <source>
        <dbReference type="PROSITE" id="PS50932"/>
    </source>
</evidence>
<keyword evidence="2" id="KW-0805">Transcription regulation</keyword>
<dbReference type="GO" id="GO:0003700">
    <property type="term" value="F:DNA-binding transcription factor activity"/>
    <property type="evidence" value="ECO:0007669"/>
    <property type="project" value="TreeGrafter"/>
</dbReference>
<dbReference type="PANTHER" id="PTHR30146:SF148">
    <property type="entry name" value="HTH-TYPE TRANSCRIPTIONAL REPRESSOR PURR-RELATED"/>
    <property type="match status" value="1"/>
</dbReference>
<evidence type="ECO:0000256" key="4">
    <source>
        <dbReference type="ARBA" id="ARBA00023163"/>
    </source>
</evidence>
<dbReference type="SUPFAM" id="SSF47413">
    <property type="entry name" value="lambda repressor-like DNA-binding domains"/>
    <property type="match status" value="1"/>
</dbReference>
<name>A0A4Q1CAK7_9BACT</name>
<dbReference type="OrthoDB" id="9803256at2"/>
<dbReference type="GO" id="GO:0000976">
    <property type="term" value="F:transcription cis-regulatory region binding"/>
    <property type="evidence" value="ECO:0007669"/>
    <property type="project" value="TreeGrafter"/>
</dbReference>